<feature type="transmembrane region" description="Helical" evidence="1">
    <location>
        <begin position="6"/>
        <end position="24"/>
    </location>
</feature>
<evidence type="ECO:0000313" key="3">
    <source>
        <dbReference type="Proteomes" id="UP000310353"/>
    </source>
</evidence>
<name>A0A4U7BVE8_9BACT</name>
<organism evidence="2 3">
    <name type="scientific">Campylobacter aviculae</name>
    <dbReference type="NCBI Taxonomy" id="2510190"/>
    <lineage>
        <taxon>Bacteria</taxon>
        <taxon>Pseudomonadati</taxon>
        <taxon>Campylobacterota</taxon>
        <taxon>Epsilonproteobacteria</taxon>
        <taxon>Campylobacterales</taxon>
        <taxon>Campylobacteraceae</taxon>
        <taxon>Campylobacter</taxon>
    </lineage>
</organism>
<keyword evidence="1" id="KW-0472">Membrane</keyword>
<evidence type="ECO:0008006" key="4">
    <source>
        <dbReference type="Google" id="ProtNLM"/>
    </source>
</evidence>
<reference evidence="2 3" key="1">
    <citation type="submission" date="2018-05" db="EMBL/GenBank/DDBJ databases">
        <title>Novel Campyloabacter and Helicobacter Species and Strains.</title>
        <authorList>
            <person name="Mannion A.J."/>
            <person name="Shen Z."/>
            <person name="Fox J.G."/>
        </authorList>
    </citation>
    <scope>NUCLEOTIDE SEQUENCE [LARGE SCALE GENOMIC DNA]</scope>
    <source>
        <strain evidence="3">MIT17-670</strain>
    </source>
</reference>
<evidence type="ECO:0000256" key="1">
    <source>
        <dbReference type="SAM" id="Phobius"/>
    </source>
</evidence>
<evidence type="ECO:0000313" key="2">
    <source>
        <dbReference type="EMBL" id="TKX33104.1"/>
    </source>
</evidence>
<dbReference type="Proteomes" id="UP000310353">
    <property type="component" value="Unassembled WGS sequence"/>
</dbReference>
<dbReference type="AlphaFoldDB" id="A0A4U7BVE8"/>
<gene>
    <name evidence="2" type="ORF">CQA76_00285</name>
</gene>
<proteinExistence type="predicted"/>
<feature type="transmembrane region" description="Helical" evidence="1">
    <location>
        <begin position="36"/>
        <end position="57"/>
    </location>
</feature>
<protein>
    <recommendedName>
        <fullName evidence="4">MATE family efflux transporter</fullName>
    </recommendedName>
</protein>
<keyword evidence="3" id="KW-1185">Reference proteome</keyword>
<comment type="caution">
    <text evidence="2">The sequence shown here is derived from an EMBL/GenBank/DDBJ whole genome shotgun (WGS) entry which is preliminary data.</text>
</comment>
<keyword evidence="1" id="KW-0812">Transmembrane</keyword>
<dbReference type="EMBL" id="NXMA01000001">
    <property type="protein sequence ID" value="TKX33104.1"/>
    <property type="molecule type" value="Genomic_DNA"/>
</dbReference>
<sequence length="87" mass="9544">MISSGFFSLYIIVNGIFVGQFLGTKSLAAMGLSMPFIFILFTLSDLIAIGSSVQIAWFNSLVATYLLAANKVKESLFFPLCKVFSYL</sequence>
<keyword evidence="1" id="KW-1133">Transmembrane helix</keyword>
<accession>A0A4U7BVE8</accession>